<dbReference type="GO" id="GO:1990904">
    <property type="term" value="C:ribonucleoprotein complex"/>
    <property type="evidence" value="ECO:0007669"/>
    <property type="project" value="UniProtKB-KW"/>
</dbReference>
<evidence type="ECO:0000256" key="2">
    <source>
        <dbReference type="ARBA" id="ARBA00022980"/>
    </source>
</evidence>
<dbReference type="PANTHER" id="PTHR11994">
    <property type="entry name" value="60S RIBOSOMAL PROTEIN L11-RELATED"/>
    <property type="match status" value="1"/>
</dbReference>
<name>A0AAX4HQ01_9BACT</name>
<evidence type="ECO:0000313" key="10">
    <source>
        <dbReference type="Proteomes" id="UP001324634"/>
    </source>
</evidence>
<dbReference type="GO" id="GO:0006412">
    <property type="term" value="P:translation"/>
    <property type="evidence" value="ECO:0007669"/>
    <property type="project" value="UniProtKB-UniRule"/>
</dbReference>
<dbReference type="AlphaFoldDB" id="A0AAX4HQ01"/>
<dbReference type="EMBL" id="CP139487">
    <property type="protein sequence ID" value="WPU65243.1"/>
    <property type="molecule type" value="Genomic_DNA"/>
</dbReference>
<evidence type="ECO:0000256" key="6">
    <source>
        <dbReference type="RuleBase" id="RU003930"/>
    </source>
</evidence>
<evidence type="ECO:0000259" key="8">
    <source>
        <dbReference type="Pfam" id="PF00673"/>
    </source>
</evidence>
<keyword evidence="10" id="KW-1185">Reference proteome</keyword>
<dbReference type="Pfam" id="PF00281">
    <property type="entry name" value="Ribosomal_L5"/>
    <property type="match status" value="1"/>
</dbReference>
<dbReference type="FunFam" id="3.30.1440.10:FF:000001">
    <property type="entry name" value="50S ribosomal protein L5"/>
    <property type="match status" value="1"/>
</dbReference>
<dbReference type="Pfam" id="PF00673">
    <property type="entry name" value="Ribosomal_L5_C"/>
    <property type="match status" value="1"/>
</dbReference>
<evidence type="ECO:0000313" key="9">
    <source>
        <dbReference type="EMBL" id="WPU65243.1"/>
    </source>
</evidence>
<dbReference type="GO" id="GO:0005840">
    <property type="term" value="C:ribosome"/>
    <property type="evidence" value="ECO:0007669"/>
    <property type="project" value="UniProtKB-KW"/>
</dbReference>
<accession>A0AAX4HQ01</accession>
<dbReference type="GO" id="GO:0003735">
    <property type="term" value="F:structural constituent of ribosome"/>
    <property type="evidence" value="ECO:0007669"/>
    <property type="project" value="InterPro"/>
</dbReference>
<reference evidence="9 10" key="1">
    <citation type="submission" date="2023-11" db="EMBL/GenBank/DDBJ databases">
        <title>Peredibacter starrii A3.12.</title>
        <authorList>
            <person name="Mitchell R.J."/>
        </authorList>
    </citation>
    <scope>NUCLEOTIDE SEQUENCE [LARGE SCALE GENOMIC DNA]</scope>
    <source>
        <strain evidence="9 10">A3.12</strain>
    </source>
</reference>
<sequence>MARLKALYESEIKKKLNEKFKYGNVHQIPKLEKIIVNCVTRDAVSNGKMVDSIVADLAAITGQKPVVARAKKSIASFKLRQDQALGAFVTLRGEQMYEFLDRLINLSLPRVKDFRGLSPKGFDGKGNYTMGLKEQIIFPEIDYDKIDKIRGMGISFVTTATNNEEGREMLKLFGMPFREK</sequence>
<feature type="domain" description="Large ribosomal subunit protein uL5 C-terminal" evidence="8">
    <location>
        <begin position="85"/>
        <end position="177"/>
    </location>
</feature>
<dbReference type="InterPro" id="IPR002132">
    <property type="entry name" value="Ribosomal_uL5"/>
</dbReference>
<dbReference type="NCBIfam" id="NF000585">
    <property type="entry name" value="PRK00010.1"/>
    <property type="match status" value="1"/>
</dbReference>
<dbReference type="Proteomes" id="UP001324634">
    <property type="component" value="Chromosome"/>
</dbReference>
<evidence type="ECO:0000259" key="7">
    <source>
        <dbReference type="Pfam" id="PF00281"/>
    </source>
</evidence>
<dbReference type="InterPro" id="IPR022803">
    <property type="entry name" value="Ribosomal_uL5_dom_sf"/>
</dbReference>
<keyword evidence="5" id="KW-0694">RNA-binding</keyword>
<dbReference type="InterPro" id="IPR031309">
    <property type="entry name" value="Ribosomal_uL5_C"/>
</dbReference>
<dbReference type="InterPro" id="IPR020930">
    <property type="entry name" value="Ribosomal_uL5_bac-type"/>
</dbReference>
<evidence type="ECO:0000256" key="1">
    <source>
        <dbReference type="ARBA" id="ARBA00008553"/>
    </source>
</evidence>
<comment type="similarity">
    <text evidence="1 5 6">Belongs to the universal ribosomal protein uL5 family.</text>
</comment>
<dbReference type="RefSeq" id="WP_321395411.1">
    <property type="nucleotide sequence ID" value="NZ_CP139487.1"/>
</dbReference>
<comment type="subunit">
    <text evidence="5">Part of the 50S ribosomal subunit; part of the 5S rRNA/L5/L18/L25 subcomplex. Contacts the 5S rRNA and the P site tRNA. Forms a bridge to the 30S subunit in the 70S ribosome.</text>
</comment>
<dbReference type="InterPro" id="IPR031310">
    <property type="entry name" value="Ribosomal_uL5_N"/>
</dbReference>
<organism evidence="9 10">
    <name type="scientific">Peredibacter starrii</name>
    <dbReference type="NCBI Taxonomy" id="28202"/>
    <lineage>
        <taxon>Bacteria</taxon>
        <taxon>Pseudomonadati</taxon>
        <taxon>Bdellovibrionota</taxon>
        <taxon>Bacteriovoracia</taxon>
        <taxon>Bacteriovoracales</taxon>
        <taxon>Bacteriovoracaceae</taxon>
        <taxon>Peredibacter</taxon>
    </lineage>
</organism>
<protein>
    <recommendedName>
        <fullName evidence="4 5">Large ribosomal subunit protein uL5</fullName>
    </recommendedName>
</protein>
<keyword evidence="2 5" id="KW-0689">Ribosomal protein</keyword>
<proteinExistence type="inferred from homology"/>
<evidence type="ECO:0000256" key="5">
    <source>
        <dbReference type="HAMAP-Rule" id="MF_01333"/>
    </source>
</evidence>
<dbReference type="GO" id="GO:0000049">
    <property type="term" value="F:tRNA binding"/>
    <property type="evidence" value="ECO:0007669"/>
    <property type="project" value="UniProtKB-UniRule"/>
</dbReference>
<gene>
    <name evidence="5 9" type="primary">rplE</name>
    <name evidence="9" type="ORF">SOO65_00590</name>
</gene>
<dbReference type="Gene3D" id="3.30.1440.10">
    <property type="match status" value="1"/>
</dbReference>
<keyword evidence="5" id="KW-0699">rRNA-binding</keyword>
<dbReference type="HAMAP" id="MF_01333_B">
    <property type="entry name" value="Ribosomal_uL5_B"/>
    <property type="match status" value="1"/>
</dbReference>
<dbReference type="PIRSF" id="PIRSF002161">
    <property type="entry name" value="Ribosomal_L5"/>
    <property type="match status" value="1"/>
</dbReference>
<keyword evidence="3 5" id="KW-0687">Ribonucleoprotein</keyword>
<dbReference type="GO" id="GO:0019843">
    <property type="term" value="F:rRNA binding"/>
    <property type="evidence" value="ECO:0007669"/>
    <property type="project" value="UniProtKB-UniRule"/>
</dbReference>
<comment type="function">
    <text evidence="5">This is 1 of the proteins that bind and probably mediate the attachment of the 5S RNA into the large ribosomal subunit, where it forms part of the central protuberance. In the 70S ribosome it contacts protein S13 of the 30S subunit (bridge B1b), connecting the 2 subunits; this bridge is implicated in subunit movement. Contacts the P site tRNA; the 5S rRNA and some of its associated proteins might help stabilize positioning of ribosome-bound tRNAs.</text>
</comment>
<evidence type="ECO:0000256" key="3">
    <source>
        <dbReference type="ARBA" id="ARBA00023274"/>
    </source>
</evidence>
<feature type="domain" description="Large ribosomal subunit protein uL5 N-terminal" evidence="7">
    <location>
        <begin position="24"/>
        <end position="80"/>
    </location>
</feature>
<evidence type="ECO:0000256" key="4">
    <source>
        <dbReference type="ARBA" id="ARBA00035245"/>
    </source>
</evidence>
<keyword evidence="5" id="KW-0820">tRNA-binding</keyword>
<dbReference type="KEGG" id="psti:SOO65_00590"/>
<dbReference type="SUPFAM" id="SSF55282">
    <property type="entry name" value="RL5-like"/>
    <property type="match status" value="1"/>
</dbReference>